<gene>
    <name evidence="3" type="ordered locus">Clocl_2890</name>
</gene>
<dbReference type="SUPFAM" id="SSF55347">
    <property type="entry name" value="Glyceraldehyde-3-phosphate dehydrogenase-like, C-terminal domain"/>
    <property type="match status" value="1"/>
</dbReference>
<dbReference type="EMBL" id="CP003065">
    <property type="protein sequence ID" value="AEV69437.1"/>
    <property type="molecule type" value="Genomic_DNA"/>
</dbReference>
<organism evidence="3 4">
    <name type="scientific">Acetivibrio clariflavus (strain DSM 19732 / NBRC 101661 / EBR45)</name>
    <name type="common">Clostridium clariflavum</name>
    <dbReference type="NCBI Taxonomy" id="720554"/>
    <lineage>
        <taxon>Bacteria</taxon>
        <taxon>Bacillati</taxon>
        <taxon>Bacillota</taxon>
        <taxon>Clostridia</taxon>
        <taxon>Eubacteriales</taxon>
        <taxon>Oscillospiraceae</taxon>
        <taxon>Acetivibrio</taxon>
    </lineage>
</organism>
<dbReference type="InterPro" id="IPR036291">
    <property type="entry name" value="NAD(P)-bd_dom_sf"/>
</dbReference>
<dbReference type="STRING" id="720554.Clocl_2890"/>
<dbReference type="Gene3D" id="3.30.360.10">
    <property type="entry name" value="Dihydrodipicolinate Reductase, domain 2"/>
    <property type="match status" value="1"/>
</dbReference>
<dbReference type="InterPro" id="IPR055170">
    <property type="entry name" value="GFO_IDH_MocA-like_dom"/>
</dbReference>
<feature type="domain" description="GFO/IDH/MocA-like oxidoreductase" evidence="2">
    <location>
        <begin position="138"/>
        <end position="263"/>
    </location>
</feature>
<dbReference type="PANTHER" id="PTHR43377:SF1">
    <property type="entry name" value="BILIVERDIN REDUCTASE A"/>
    <property type="match status" value="1"/>
</dbReference>
<dbReference type="PANTHER" id="PTHR43377">
    <property type="entry name" value="BILIVERDIN REDUCTASE A"/>
    <property type="match status" value="1"/>
</dbReference>
<dbReference type="Proteomes" id="UP000005435">
    <property type="component" value="Chromosome"/>
</dbReference>
<reference evidence="4" key="1">
    <citation type="submission" date="2011-12" db="EMBL/GenBank/DDBJ databases">
        <title>Complete sequence of Clostridium clariflavum DSM 19732.</title>
        <authorList>
            <consortium name="US DOE Joint Genome Institute"/>
            <person name="Lucas S."/>
            <person name="Han J."/>
            <person name="Lapidus A."/>
            <person name="Cheng J.-F."/>
            <person name="Goodwin L."/>
            <person name="Pitluck S."/>
            <person name="Peters L."/>
            <person name="Teshima H."/>
            <person name="Detter J.C."/>
            <person name="Han C."/>
            <person name="Tapia R."/>
            <person name="Land M."/>
            <person name="Hauser L."/>
            <person name="Kyrpides N."/>
            <person name="Ivanova N."/>
            <person name="Pagani I."/>
            <person name="Kitzmiller T."/>
            <person name="Lynd L."/>
            <person name="Izquierdo J."/>
            <person name="Woyke T."/>
        </authorList>
    </citation>
    <scope>NUCLEOTIDE SEQUENCE [LARGE SCALE GENOMIC DNA]</scope>
    <source>
        <strain evidence="4">DSM 19732 / NBRC 101661 / EBR45</strain>
    </source>
</reference>
<evidence type="ECO:0000259" key="2">
    <source>
        <dbReference type="Pfam" id="PF22725"/>
    </source>
</evidence>
<evidence type="ECO:0000313" key="4">
    <source>
        <dbReference type="Proteomes" id="UP000005435"/>
    </source>
</evidence>
<dbReference type="Pfam" id="PF22725">
    <property type="entry name" value="GFO_IDH_MocA_C3"/>
    <property type="match status" value="1"/>
</dbReference>
<name>G8LTE2_ACECE</name>
<dbReference type="SUPFAM" id="SSF51735">
    <property type="entry name" value="NAD(P)-binding Rossmann-fold domains"/>
    <property type="match status" value="1"/>
</dbReference>
<dbReference type="RefSeq" id="WP_014255986.1">
    <property type="nucleotide sequence ID" value="NC_016627.1"/>
</dbReference>
<dbReference type="Pfam" id="PF01408">
    <property type="entry name" value="GFO_IDH_MocA"/>
    <property type="match status" value="1"/>
</dbReference>
<evidence type="ECO:0000313" key="3">
    <source>
        <dbReference type="EMBL" id="AEV69437.1"/>
    </source>
</evidence>
<dbReference type="GO" id="GO:0000166">
    <property type="term" value="F:nucleotide binding"/>
    <property type="evidence" value="ECO:0007669"/>
    <property type="project" value="InterPro"/>
</dbReference>
<sequence>MKTIRLGIIGTGMALERLHYPALQELGDKYQIVALCNRTRKDAEDFARKINLDLSNVYDDYNKMLLRDDLDAVDILVPIELNYTVSEAVAKAGIDFICEKPMASSMKEANKYLTLSKKYNVKIMIAENYRYNEENNIIRDIVNSKKIGDTVYFIRNNISCFPCEMTKDTFAAKEWRQHPKYYGGAFLDAALHDLAALRHIFGAVECVQAFGKPQQEDFNPYLSINTNILFKNGVIGQYNYFPSGIETQKPPVGLRIFGTKGEIYLEDKNCGIINISYHDGKTEQIKYTPERGYYNELLNFYNALNGTEQISVTPDIEYGDVKMVFDTLKSISKREIIYVDAPSPVKETSFTEHENHNPLYFQ</sequence>
<dbReference type="HOGENOM" id="CLU_023194_3_1_9"/>
<dbReference type="KEGG" id="ccl:Clocl_2890"/>
<keyword evidence="4" id="KW-1185">Reference proteome</keyword>
<dbReference type="Gene3D" id="3.40.50.720">
    <property type="entry name" value="NAD(P)-binding Rossmann-like Domain"/>
    <property type="match status" value="1"/>
</dbReference>
<proteinExistence type="predicted"/>
<protein>
    <submittedName>
        <fullName evidence="3">Putative dehydrogenase</fullName>
    </submittedName>
</protein>
<accession>G8LTE2</accession>
<dbReference type="InterPro" id="IPR051450">
    <property type="entry name" value="Gfo/Idh/MocA_Oxidoreductases"/>
</dbReference>
<dbReference type="OrthoDB" id="9815825at2"/>
<feature type="domain" description="Gfo/Idh/MocA-like oxidoreductase N-terminal" evidence="1">
    <location>
        <begin position="4"/>
        <end position="125"/>
    </location>
</feature>
<evidence type="ECO:0000259" key="1">
    <source>
        <dbReference type="Pfam" id="PF01408"/>
    </source>
</evidence>
<dbReference type="AlphaFoldDB" id="G8LTE2"/>
<reference evidence="3 4" key="2">
    <citation type="journal article" date="2012" name="Stand. Genomic Sci.">
        <title>Complete Genome Sequence of Clostridium clariflavum DSM 19732.</title>
        <authorList>
            <person name="Izquierdo J.A."/>
            <person name="Goodwin L."/>
            <person name="Davenport K.W."/>
            <person name="Teshima H."/>
            <person name="Bruce D."/>
            <person name="Detter C."/>
            <person name="Tapia R."/>
            <person name="Han S."/>
            <person name="Land M."/>
            <person name="Hauser L."/>
            <person name="Jeffries C.D."/>
            <person name="Han J."/>
            <person name="Pitluck S."/>
            <person name="Nolan M."/>
            <person name="Chen A."/>
            <person name="Huntemann M."/>
            <person name="Mavromatis K."/>
            <person name="Mikhailova N."/>
            <person name="Liolios K."/>
            <person name="Woyke T."/>
            <person name="Lynd L.R."/>
        </authorList>
    </citation>
    <scope>NUCLEOTIDE SEQUENCE [LARGE SCALE GENOMIC DNA]</scope>
    <source>
        <strain evidence="4">DSM 19732 / NBRC 101661 / EBR45</strain>
    </source>
</reference>
<dbReference type="eggNOG" id="COG0673">
    <property type="taxonomic scope" value="Bacteria"/>
</dbReference>
<dbReference type="InterPro" id="IPR000683">
    <property type="entry name" value="Gfo/Idh/MocA-like_OxRdtase_N"/>
</dbReference>